<reference evidence="1" key="1">
    <citation type="submission" date="2021-03" db="EMBL/GenBank/DDBJ databases">
        <authorList>
            <person name="Tagirdzhanova G."/>
        </authorList>
    </citation>
    <scope>NUCLEOTIDE SEQUENCE</scope>
</reference>
<dbReference type="EMBL" id="CAJPDR010000535">
    <property type="protein sequence ID" value="CAF9939023.1"/>
    <property type="molecule type" value="Genomic_DNA"/>
</dbReference>
<organism evidence="1 2">
    <name type="scientific">Alectoria fallacina</name>
    <dbReference type="NCBI Taxonomy" id="1903189"/>
    <lineage>
        <taxon>Eukaryota</taxon>
        <taxon>Fungi</taxon>
        <taxon>Dikarya</taxon>
        <taxon>Ascomycota</taxon>
        <taxon>Pezizomycotina</taxon>
        <taxon>Lecanoromycetes</taxon>
        <taxon>OSLEUM clade</taxon>
        <taxon>Lecanoromycetidae</taxon>
        <taxon>Lecanorales</taxon>
        <taxon>Lecanorineae</taxon>
        <taxon>Parmeliaceae</taxon>
        <taxon>Alectoria</taxon>
    </lineage>
</organism>
<name>A0A8H3J1T6_9LECA</name>
<gene>
    <name evidence="1" type="ORF">ALECFALPRED_007956</name>
</gene>
<dbReference type="Gene3D" id="2.30.30.40">
    <property type="entry name" value="SH3 Domains"/>
    <property type="match status" value="1"/>
</dbReference>
<keyword evidence="2" id="KW-1185">Reference proteome</keyword>
<dbReference type="AlphaFoldDB" id="A0A8H3J1T6"/>
<protein>
    <recommendedName>
        <fullName evidence="3">SH3 domain-containing protein</fullName>
    </recommendedName>
</protein>
<accession>A0A8H3J1T6</accession>
<dbReference type="Proteomes" id="UP000664203">
    <property type="component" value="Unassembled WGS sequence"/>
</dbReference>
<evidence type="ECO:0000313" key="1">
    <source>
        <dbReference type="EMBL" id="CAF9939023.1"/>
    </source>
</evidence>
<dbReference type="SUPFAM" id="SSF50044">
    <property type="entry name" value="SH3-domain"/>
    <property type="match status" value="1"/>
</dbReference>
<evidence type="ECO:0000313" key="2">
    <source>
        <dbReference type="Proteomes" id="UP000664203"/>
    </source>
</evidence>
<evidence type="ECO:0008006" key="3">
    <source>
        <dbReference type="Google" id="ProtNLM"/>
    </source>
</evidence>
<comment type="caution">
    <text evidence="1">The sequence shown here is derived from an EMBL/GenBank/DDBJ whole genome shotgun (WGS) entry which is preliminary data.</text>
</comment>
<sequence>MASFEPGSEHPDQIAASPDWKHSSFVLSVGSGGRRKKTQGEEGSAPSSYLVLFDTLLPLCNHIAPRRVRVVYRYVRNTELADELGFDKGEVLEAWDGIPGWWNAKNGTGECLTPYFILDERFEKLSLATHNQDNNNGAAGEEDLPEFFGFLDDLPIARAVLNESVIDEKRFTICQGKLESCVMAKPGEDDLIVFEMYGFEGGEIRSAVLPQLAGLEEGEQWGNGNTGAVLDAWAREAIIKGSIREERSP</sequence>
<feature type="non-terminal residue" evidence="1">
    <location>
        <position position="249"/>
    </location>
</feature>
<dbReference type="InterPro" id="IPR036028">
    <property type="entry name" value="SH3-like_dom_sf"/>
</dbReference>
<proteinExistence type="predicted"/>